<name>A0A8A1MEH9_AJECA</name>
<sequence length="158" mass="18769">MDVPSSGHSNNEMARVHRDLNWAIVHRQDSVLIEGLKKESDRLQKQIEASVAMDRDYNQLLQREYIAHSITRDELRMERKFLVEATEANAKLNQAFEKEQERHRKTAAELERVRRSVVDIMQLEEHTQCELREVACWVTDVILRAKLELEERYREPMN</sequence>
<reference evidence="2" key="1">
    <citation type="submission" date="2021-01" db="EMBL/GenBank/DDBJ databases">
        <title>Chromosome-level genome assembly of a human fungal pathogen reveals clustering of transcriptionally co-regulated genes.</title>
        <authorList>
            <person name="Voorhies M."/>
            <person name="Cohen S."/>
            <person name="Shea T.P."/>
            <person name="Petrus S."/>
            <person name="Munoz J.F."/>
            <person name="Poplawski S."/>
            <person name="Goldman W.E."/>
            <person name="Michael T."/>
            <person name="Cuomo C.A."/>
            <person name="Sil A."/>
            <person name="Beyhan S."/>
        </authorList>
    </citation>
    <scope>NUCLEOTIDE SEQUENCE</scope>
    <source>
        <strain evidence="2">WU24</strain>
    </source>
</reference>
<feature type="coiled-coil region" evidence="1">
    <location>
        <begin position="82"/>
        <end position="113"/>
    </location>
</feature>
<evidence type="ECO:0000313" key="3">
    <source>
        <dbReference type="Proteomes" id="UP000663671"/>
    </source>
</evidence>
<dbReference type="AlphaFoldDB" id="A0A8A1MEH9"/>
<keyword evidence="1" id="KW-0175">Coiled coil</keyword>
<dbReference type="Proteomes" id="UP000663671">
    <property type="component" value="Chromosome 1"/>
</dbReference>
<protein>
    <submittedName>
        <fullName evidence="2">Uncharacterized protein</fullName>
    </submittedName>
</protein>
<proteinExistence type="predicted"/>
<evidence type="ECO:0000256" key="1">
    <source>
        <dbReference type="SAM" id="Coils"/>
    </source>
</evidence>
<dbReference type="OrthoDB" id="4191182at2759"/>
<organism evidence="2 3">
    <name type="scientific">Ajellomyces capsulatus</name>
    <name type="common">Darling's disease fungus</name>
    <name type="synonym">Histoplasma capsulatum</name>
    <dbReference type="NCBI Taxonomy" id="5037"/>
    <lineage>
        <taxon>Eukaryota</taxon>
        <taxon>Fungi</taxon>
        <taxon>Dikarya</taxon>
        <taxon>Ascomycota</taxon>
        <taxon>Pezizomycotina</taxon>
        <taxon>Eurotiomycetes</taxon>
        <taxon>Eurotiomycetidae</taxon>
        <taxon>Onygenales</taxon>
        <taxon>Ajellomycetaceae</taxon>
        <taxon>Histoplasma</taxon>
    </lineage>
</organism>
<accession>A0A8A1MEH9</accession>
<dbReference type="VEuPathDB" id="FungiDB:I7I51_01981"/>
<gene>
    <name evidence="2" type="ORF">I7I51_01981</name>
</gene>
<dbReference type="EMBL" id="CP069114">
    <property type="protein sequence ID" value="QSS64906.1"/>
    <property type="molecule type" value="Genomic_DNA"/>
</dbReference>
<evidence type="ECO:0000313" key="2">
    <source>
        <dbReference type="EMBL" id="QSS64906.1"/>
    </source>
</evidence>